<name>A0A953M133_9BACT</name>
<evidence type="ECO:0000259" key="8">
    <source>
        <dbReference type="PROSITE" id="PS50928"/>
    </source>
</evidence>
<reference evidence="9" key="1">
    <citation type="journal article" date="2021" name="bioRxiv">
        <title>Unraveling nitrogen, sulfur and carbon metabolic pathways and microbial community transcriptional responses to substrate deprivation and toxicity stresses in a bioreactor mimicking anoxic brackish coastal sediment conditions.</title>
        <authorList>
            <person name="Martins P.D."/>
            <person name="Echeveste M.J."/>
            <person name="Arshad A."/>
            <person name="Kurth J."/>
            <person name="Ouboter H."/>
            <person name="Jetten M.S.M."/>
            <person name="Welte C.U."/>
        </authorList>
    </citation>
    <scope>NUCLEOTIDE SEQUENCE</scope>
    <source>
        <strain evidence="9">MAG_39</strain>
    </source>
</reference>
<evidence type="ECO:0000256" key="5">
    <source>
        <dbReference type="ARBA" id="ARBA00022989"/>
    </source>
</evidence>
<sequence length="257" mass="28685">MKKMKKVFTVRTLRGLLSIVLLVVLWQLVVFAKVPYLENLPYPNEVTVHGVEAVQSKTYWLNWEVSLIRIFAGFIAAQVIGIPFGLAMGASKVFRDFTFPVFEMLRPVPPIAWIPLAILFWPTRELSIYFLVFVGAFFIIVINVLQGVSNISASLKWAAYSLGARPKDVFWKIMVPGSLPSIVTGMTVGMGVTWNVLIAAEMIAGQGGLGRMTWEAYTNHNIPLIVVGMVSIGVAGYLCSMAIRWLGEKAMPWKKRF</sequence>
<dbReference type="Gene3D" id="1.10.3720.10">
    <property type="entry name" value="MetI-like"/>
    <property type="match status" value="1"/>
</dbReference>
<reference evidence="9" key="2">
    <citation type="submission" date="2021-08" db="EMBL/GenBank/DDBJ databases">
        <authorList>
            <person name="Dalcin Martins P."/>
        </authorList>
    </citation>
    <scope>NUCLEOTIDE SEQUENCE</scope>
    <source>
        <strain evidence="9">MAG_39</strain>
    </source>
</reference>
<feature type="transmembrane region" description="Helical" evidence="7">
    <location>
        <begin position="67"/>
        <end position="89"/>
    </location>
</feature>
<dbReference type="FunFam" id="1.10.3720.10:FF:000003">
    <property type="entry name" value="Aliphatic sulfonate ABC transporter permease"/>
    <property type="match status" value="1"/>
</dbReference>
<feature type="transmembrane region" description="Helical" evidence="7">
    <location>
        <begin position="127"/>
        <end position="148"/>
    </location>
</feature>
<dbReference type="PANTHER" id="PTHR30151:SF0">
    <property type="entry name" value="ABC TRANSPORTER PERMEASE PROTEIN MJ0413-RELATED"/>
    <property type="match status" value="1"/>
</dbReference>
<feature type="domain" description="ABC transmembrane type-1" evidence="8">
    <location>
        <begin position="63"/>
        <end position="243"/>
    </location>
</feature>
<comment type="similarity">
    <text evidence="7">Belongs to the binding-protein-dependent transport system permease family.</text>
</comment>
<dbReference type="PROSITE" id="PS50928">
    <property type="entry name" value="ABC_TM1"/>
    <property type="match status" value="1"/>
</dbReference>
<proteinExistence type="inferred from homology"/>
<evidence type="ECO:0000256" key="3">
    <source>
        <dbReference type="ARBA" id="ARBA00022475"/>
    </source>
</evidence>
<evidence type="ECO:0000256" key="6">
    <source>
        <dbReference type="ARBA" id="ARBA00023136"/>
    </source>
</evidence>
<evidence type="ECO:0000313" key="9">
    <source>
        <dbReference type="EMBL" id="MBZ0154983.1"/>
    </source>
</evidence>
<protein>
    <submittedName>
        <fullName evidence="9">ABC transporter permease</fullName>
    </submittedName>
</protein>
<evidence type="ECO:0000256" key="2">
    <source>
        <dbReference type="ARBA" id="ARBA00022448"/>
    </source>
</evidence>
<keyword evidence="4 7" id="KW-0812">Transmembrane</keyword>
<dbReference type="GO" id="GO:0042918">
    <property type="term" value="P:alkanesulfonate transmembrane transport"/>
    <property type="evidence" value="ECO:0007669"/>
    <property type="project" value="UniProtKB-ARBA"/>
</dbReference>
<accession>A0A953M133</accession>
<dbReference type="Proteomes" id="UP000705867">
    <property type="component" value="Unassembled WGS sequence"/>
</dbReference>
<comment type="caution">
    <text evidence="9">The sequence shown here is derived from an EMBL/GenBank/DDBJ whole genome shotgun (WGS) entry which is preliminary data.</text>
</comment>
<dbReference type="SUPFAM" id="SSF161098">
    <property type="entry name" value="MetI-like"/>
    <property type="match status" value="1"/>
</dbReference>
<keyword evidence="5 7" id="KW-1133">Transmembrane helix</keyword>
<keyword evidence="3" id="KW-1003">Cell membrane</keyword>
<dbReference type="PANTHER" id="PTHR30151">
    <property type="entry name" value="ALKANE SULFONATE ABC TRANSPORTER-RELATED, MEMBRANE SUBUNIT"/>
    <property type="match status" value="1"/>
</dbReference>
<evidence type="ECO:0000256" key="7">
    <source>
        <dbReference type="RuleBase" id="RU363032"/>
    </source>
</evidence>
<feature type="transmembrane region" description="Helical" evidence="7">
    <location>
        <begin position="222"/>
        <end position="246"/>
    </location>
</feature>
<dbReference type="GO" id="GO:0005886">
    <property type="term" value="C:plasma membrane"/>
    <property type="evidence" value="ECO:0007669"/>
    <property type="project" value="UniProtKB-SubCell"/>
</dbReference>
<evidence type="ECO:0000256" key="1">
    <source>
        <dbReference type="ARBA" id="ARBA00004651"/>
    </source>
</evidence>
<gene>
    <name evidence="9" type="ORF">K8I29_02060</name>
</gene>
<keyword evidence="2 7" id="KW-0813">Transport</keyword>
<dbReference type="InterPro" id="IPR035906">
    <property type="entry name" value="MetI-like_sf"/>
</dbReference>
<dbReference type="AlphaFoldDB" id="A0A953M133"/>
<dbReference type="CDD" id="cd06261">
    <property type="entry name" value="TM_PBP2"/>
    <property type="match status" value="1"/>
</dbReference>
<keyword evidence="6 7" id="KW-0472">Membrane</keyword>
<feature type="transmembrane region" description="Helical" evidence="7">
    <location>
        <begin position="101"/>
        <end position="121"/>
    </location>
</feature>
<dbReference type="EMBL" id="JAIOIV010000017">
    <property type="protein sequence ID" value="MBZ0154983.1"/>
    <property type="molecule type" value="Genomic_DNA"/>
</dbReference>
<dbReference type="Pfam" id="PF00528">
    <property type="entry name" value="BPD_transp_1"/>
    <property type="match status" value="1"/>
</dbReference>
<comment type="subcellular location">
    <subcellularLocation>
        <location evidence="1 7">Cell membrane</location>
        <topology evidence="1 7">Multi-pass membrane protein</topology>
    </subcellularLocation>
</comment>
<organism evidence="9 10">
    <name type="scientific">Candidatus Nitrobium versatile</name>
    <dbReference type="NCBI Taxonomy" id="2884831"/>
    <lineage>
        <taxon>Bacteria</taxon>
        <taxon>Pseudomonadati</taxon>
        <taxon>Nitrospirota</taxon>
        <taxon>Nitrospiria</taxon>
        <taxon>Nitrospirales</taxon>
        <taxon>Nitrospiraceae</taxon>
        <taxon>Candidatus Nitrobium</taxon>
    </lineage>
</organism>
<evidence type="ECO:0000256" key="4">
    <source>
        <dbReference type="ARBA" id="ARBA00022692"/>
    </source>
</evidence>
<evidence type="ECO:0000313" key="10">
    <source>
        <dbReference type="Proteomes" id="UP000705867"/>
    </source>
</evidence>
<dbReference type="InterPro" id="IPR000515">
    <property type="entry name" value="MetI-like"/>
</dbReference>